<proteinExistence type="predicted"/>
<dbReference type="EMBL" id="GGEC01004428">
    <property type="protein sequence ID" value="MBW84911.1"/>
    <property type="molecule type" value="Transcribed_RNA"/>
</dbReference>
<sequence>MKVSSSSSYTTCHDYSECIKGIYVTGIVEMGPPRQSLCLLRKF</sequence>
<accession>A0A2P2IUL5</accession>
<reference evidence="1" key="1">
    <citation type="submission" date="2018-02" db="EMBL/GenBank/DDBJ databases">
        <title>Rhizophora mucronata_Transcriptome.</title>
        <authorList>
            <person name="Meera S.P."/>
            <person name="Sreeshan A."/>
            <person name="Augustine A."/>
        </authorList>
    </citation>
    <scope>NUCLEOTIDE SEQUENCE</scope>
    <source>
        <tissue evidence="1">Leaf</tissue>
    </source>
</reference>
<evidence type="ECO:0000313" key="1">
    <source>
        <dbReference type="EMBL" id="MBW84911.1"/>
    </source>
</evidence>
<name>A0A2P2IUL5_RHIMU</name>
<organism evidence="1">
    <name type="scientific">Rhizophora mucronata</name>
    <name type="common">Asiatic mangrove</name>
    <dbReference type="NCBI Taxonomy" id="61149"/>
    <lineage>
        <taxon>Eukaryota</taxon>
        <taxon>Viridiplantae</taxon>
        <taxon>Streptophyta</taxon>
        <taxon>Embryophyta</taxon>
        <taxon>Tracheophyta</taxon>
        <taxon>Spermatophyta</taxon>
        <taxon>Magnoliopsida</taxon>
        <taxon>eudicotyledons</taxon>
        <taxon>Gunneridae</taxon>
        <taxon>Pentapetalae</taxon>
        <taxon>rosids</taxon>
        <taxon>fabids</taxon>
        <taxon>Malpighiales</taxon>
        <taxon>Rhizophoraceae</taxon>
        <taxon>Rhizophora</taxon>
    </lineage>
</organism>
<protein>
    <submittedName>
        <fullName evidence="1">Uncharacterized protein</fullName>
    </submittedName>
</protein>
<dbReference type="AlphaFoldDB" id="A0A2P2IUL5"/>